<dbReference type="Gramene" id="Psat04G0604100-T1">
    <property type="protein sequence ID" value="KAI5422860.1"/>
    <property type="gene ID" value="KIW84_046041"/>
</dbReference>
<organism evidence="1 2">
    <name type="scientific">Pisum sativum</name>
    <name type="common">Garden pea</name>
    <name type="synonym">Lathyrus oleraceus</name>
    <dbReference type="NCBI Taxonomy" id="3888"/>
    <lineage>
        <taxon>Eukaryota</taxon>
        <taxon>Viridiplantae</taxon>
        <taxon>Streptophyta</taxon>
        <taxon>Embryophyta</taxon>
        <taxon>Tracheophyta</taxon>
        <taxon>Spermatophyta</taxon>
        <taxon>Magnoliopsida</taxon>
        <taxon>eudicotyledons</taxon>
        <taxon>Gunneridae</taxon>
        <taxon>Pentapetalae</taxon>
        <taxon>rosids</taxon>
        <taxon>fabids</taxon>
        <taxon>Fabales</taxon>
        <taxon>Fabaceae</taxon>
        <taxon>Papilionoideae</taxon>
        <taxon>50 kb inversion clade</taxon>
        <taxon>NPAAA clade</taxon>
        <taxon>Hologalegina</taxon>
        <taxon>IRL clade</taxon>
        <taxon>Fabeae</taxon>
        <taxon>Lathyrus</taxon>
    </lineage>
</organism>
<accession>A0A9D4XPV1</accession>
<name>A0A9D4XPV1_PEA</name>
<proteinExistence type="predicted"/>
<comment type="caution">
    <text evidence="1">The sequence shown here is derived from an EMBL/GenBank/DDBJ whole genome shotgun (WGS) entry which is preliminary data.</text>
</comment>
<dbReference type="Proteomes" id="UP001058974">
    <property type="component" value="Chromosome 4"/>
</dbReference>
<keyword evidence="2" id="KW-1185">Reference proteome</keyword>
<dbReference type="AlphaFoldDB" id="A0A9D4XPV1"/>
<reference evidence="1 2" key="1">
    <citation type="journal article" date="2022" name="Nat. Genet.">
        <title>Improved pea reference genome and pan-genome highlight genomic features and evolutionary characteristics.</title>
        <authorList>
            <person name="Yang T."/>
            <person name="Liu R."/>
            <person name="Luo Y."/>
            <person name="Hu S."/>
            <person name="Wang D."/>
            <person name="Wang C."/>
            <person name="Pandey M.K."/>
            <person name="Ge S."/>
            <person name="Xu Q."/>
            <person name="Li N."/>
            <person name="Li G."/>
            <person name="Huang Y."/>
            <person name="Saxena R.K."/>
            <person name="Ji Y."/>
            <person name="Li M."/>
            <person name="Yan X."/>
            <person name="He Y."/>
            <person name="Liu Y."/>
            <person name="Wang X."/>
            <person name="Xiang C."/>
            <person name="Varshney R.K."/>
            <person name="Ding H."/>
            <person name="Gao S."/>
            <person name="Zong X."/>
        </authorList>
    </citation>
    <scope>NUCLEOTIDE SEQUENCE [LARGE SCALE GENOMIC DNA]</scope>
    <source>
        <strain evidence="1 2">cv. Zhongwan 6</strain>
    </source>
</reference>
<evidence type="ECO:0000313" key="2">
    <source>
        <dbReference type="Proteomes" id="UP001058974"/>
    </source>
</evidence>
<dbReference type="EMBL" id="JAMSHJ010000004">
    <property type="protein sequence ID" value="KAI5422860.1"/>
    <property type="molecule type" value="Genomic_DNA"/>
</dbReference>
<protein>
    <submittedName>
        <fullName evidence="1">Uncharacterized protein</fullName>
    </submittedName>
</protein>
<gene>
    <name evidence="1" type="ORF">KIW84_046041</name>
</gene>
<evidence type="ECO:0000313" key="1">
    <source>
        <dbReference type="EMBL" id="KAI5422860.1"/>
    </source>
</evidence>
<sequence length="138" mass="15571">MDLNVDNILNSNDIVDVGATKHVVKNEVGQEVESFEQSLVSNGLRRSTRDKRPSIRYPSNGYVFPINDGETESFEEVRDALDSKSMELKKIQTDDNGSDMSMKVFLREKFELCRTVVGLVLPSNWSVGSLLGYPSYFE</sequence>